<dbReference type="GO" id="GO:0005524">
    <property type="term" value="F:ATP binding"/>
    <property type="evidence" value="ECO:0007669"/>
    <property type="project" value="UniProtKB-KW"/>
</dbReference>
<dbReference type="SUPFAM" id="SSF52540">
    <property type="entry name" value="P-loop containing nucleoside triphosphate hydrolases"/>
    <property type="match status" value="1"/>
</dbReference>
<dbReference type="Proteomes" id="UP000649604">
    <property type="component" value="Unassembled WGS sequence"/>
</dbReference>
<dbReference type="PANTHER" id="PTHR43820:SF4">
    <property type="entry name" value="HIGH-AFFINITY BRANCHED-CHAIN AMINO ACID TRANSPORT ATP-BINDING PROTEIN LIVF"/>
    <property type="match status" value="1"/>
</dbReference>
<feature type="domain" description="ABC transporter" evidence="6">
    <location>
        <begin position="4"/>
        <end position="238"/>
    </location>
</feature>
<dbReference type="InterPro" id="IPR017871">
    <property type="entry name" value="ABC_transporter-like_CS"/>
</dbReference>
<sequence>MAKLEVQGIHTYYGNIEALKGVSLSVEDSEIVTLIGSNGAGKSTTLNTISGLLKPRQGEVYLEGDRIDRLPAHTIVTKGISQAPEGRKIFSRLTVMENLEMGAFIRTEGPEEIKQDIDYVFELFPRLGEREWQIAGTLSGGEQQMLAIGRALMSRPHILLLDEPSMGLAPLLVDAIFTTIEEINKQQGITILLVEQNAQVALSIAHRGYVMQTGEIVLHDTAQHLQENEMVRRLYLGEEGL</sequence>
<evidence type="ECO:0000256" key="2">
    <source>
        <dbReference type="ARBA" id="ARBA00022448"/>
    </source>
</evidence>
<organism evidence="7 8">
    <name type="scientific">candidate division KSB3 bacterium</name>
    <dbReference type="NCBI Taxonomy" id="2044937"/>
    <lineage>
        <taxon>Bacteria</taxon>
        <taxon>candidate division KSB3</taxon>
    </lineage>
</organism>
<dbReference type="PROSITE" id="PS00211">
    <property type="entry name" value="ABC_TRANSPORTER_1"/>
    <property type="match status" value="1"/>
</dbReference>
<dbReference type="InterPro" id="IPR030660">
    <property type="entry name" value="ABC_branched_ATPase_LivF/BraG"/>
</dbReference>
<protein>
    <submittedName>
        <fullName evidence="7">ATP-binding cassette domain-containing protein</fullName>
    </submittedName>
</protein>
<keyword evidence="4 7" id="KW-0067">ATP-binding</keyword>
<evidence type="ECO:0000256" key="1">
    <source>
        <dbReference type="ARBA" id="ARBA00005417"/>
    </source>
</evidence>
<keyword evidence="3" id="KW-0547">Nucleotide-binding</keyword>
<dbReference type="EMBL" id="WJJP01000588">
    <property type="protein sequence ID" value="MBD3326481.1"/>
    <property type="molecule type" value="Genomic_DNA"/>
</dbReference>
<dbReference type="InterPro" id="IPR052156">
    <property type="entry name" value="BCAA_Transport_ATP-bd_LivF"/>
</dbReference>
<comment type="caution">
    <text evidence="7">The sequence shown here is derived from an EMBL/GenBank/DDBJ whole genome shotgun (WGS) entry which is preliminary data.</text>
</comment>
<dbReference type="CDD" id="cd03224">
    <property type="entry name" value="ABC_TM1139_LivF_branched"/>
    <property type="match status" value="1"/>
</dbReference>
<dbReference type="InterPro" id="IPR027417">
    <property type="entry name" value="P-loop_NTPase"/>
</dbReference>
<dbReference type="AlphaFoldDB" id="A0A9D5JYU4"/>
<evidence type="ECO:0000256" key="5">
    <source>
        <dbReference type="ARBA" id="ARBA00022970"/>
    </source>
</evidence>
<evidence type="ECO:0000313" key="7">
    <source>
        <dbReference type="EMBL" id="MBD3326481.1"/>
    </source>
</evidence>
<evidence type="ECO:0000256" key="4">
    <source>
        <dbReference type="ARBA" id="ARBA00022840"/>
    </source>
</evidence>
<dbReference type="Gene3D" id="3.40.50.300">
    <property type="entry name" value="P-loop containing nucleotide triphosphate hydrolases"/>
    <property type="match status" value="1"/>
</dbReference>
<dbReference type="PROSITE" id="PS50893">
    <property type="entry name" value="ABC_TRANSPORTER_2"/>
    <property type="match status" value="1"/>
</dbReference>
<reference evidence="7" key="1">
    <citation type="submission" date="2019-11" db="EMBL/GenBank/DDBJ databases">
        <title>Microbial mats filling the niche in hypersaline microbial mats.</title>
        <authorList>
            <person name="Wong H.L."/>
            <person name="Macleod F.I."/>
            <person name="White R.A. III"/>
            <person name="Burns B.P."/>
        </authorList>
    </citation>
    <scope>NUCLEOTIDE SEQUENCE</scope>
    <source>
        <strain evidence="7">Rbin_158</strain>
    </source>
</reference>
<accession>A0A9D5JYU4</accession>
<dbReference type="SMART" id="SM00382">
    <property type="entry name" value="AAA"/>
    <property type="match status" value="1"/>
</dbReference>
<dbReference type="PIRSF" id="PIRSF039137">
    <property type="entry name" value="ABC_branched_ATPase"/>
    <property type="match status" value="1"/>
</dbReference>
<keyword evidence="2" id="KW-0813">Transport</keyword>
<dbReference type="InterPro" id="IPR003439">
    <property type="entry name" value="ABC_transporter-like_ATP-bd"/>
</dbReference>
<name>A0A9D5JYU4_9BACT</name>
<comment type="similarity">
    <text evidence="1">Belongs to the ABC transporter superfamily.</text>
</comment>
<dbReference type="GO" id="GO:0015807">
    <property type="term" value="P:L-amino acid transport"/>
    <property type="evidence" value="ECO:0007669"/>
    <property type="project" value="TreeGrafter"/>
</dbReference>
<evidence type="ECO:0000256" key="3">
    <source>
        <dbReference type="ARBA" id="ARBA00022741"/>
    </source>
</evidence>
<keyword evidence="5" id="KW-0029">Amino-acid transport</keyword>
<evidence type="ECO:0000259" key="6">
    <source>
        <dbReference type="PROSITE" id="PS50893"/>
    </source>
</evidence>
<dbReference type="GO" id="GO:0016887">
    <property type="term" value="F:ATP hydrolysis activity"/>
    <property type="evidence" value="ECO:0007669"/>
    <property type="project" value="InterPro"/>
</dbReference>
<dbReference type="PANTHER" id="PTHR43820">
    <property type="entry name" value="HIGH-AFFINITY BRANCHED-CHAIN AMINO ACID TRANSPORT ATP-BINDING PROTEIN LIVF"/>
    <property type="match status" value="1"/>
</dbReference>
<dbReference type="InterPro" id="IPR003593">
    <property type="entry name" value="AAA+_ATPase"/>
</dbReference>
<evidence type="ECO:0000313" key="8">
    <source>
        <dbReference type="Proteomes" id="UP000649604"/>
    </source>
</evidence>
<dbReference type="GO" id="GO:0015658">
    <property type="term" value="F:branched-chain amino acid transmembrane transporter activity"/>
    <property type="evidence" value="ECO:0007669"/>
    <property type="project" value="InterPro"/>
</dbReference>
<dbReference type="Pfam" id="PF00005">
    <property type="entry name" value="ABC_tran"/>
    <property type="match status" value="1"/>
</dbReference>
<gene>
    <name evidence="7" type="ORF">GF339_17995</name>
</gene>
<proteinExistence type="inferred from homology"/>